<proteinExistence type="predicted"/>
<dbReference type="EMBL" id="AP018203">
    <property type="protein sequence ID" value="BAY55896.1"/>
    <property type="molecule type" value="Genomic_DNA"/>
</dbReference>
<feature type="compositionally biased region" description="Polar residues" evidence="1">
    <location>
        <begin position="698"/>
        <end position="707"/>
    </location>
</feature>
<dbReference type="Proteomes" id="UP000217895">
    <property type="component" value="Chromosome"/>
</dbReference>
<dbReference type="InterPro" id="IPR025048">
    <property type="entry name" value="DUF3987"/>
</dbReference>
<reference evidence="2 3" key="1">
    <citation type="submission" date="2017-06" db="EMBL/GenBank/DDBJ databases">
        <title>Genome sequencing of cyanobaciteial culture collection at National Institute for Environmental Studies (NIES).</title>
        <authorList>
            <person name="Hirose Y."/>
            <person name="Shimura Y."/>
            <person name="Fujisawa T."/>
            <person name="Nakamura Y."/>
            <person name="Kawachi M."/>
        </authorList>
    </citation>
    <scope>NUCLEOTIDE SEQUENCE [LARGE SCALE GENOMIC DNA]</scope>
    <source>
        <strain evidence="2 3">NIES-2135</strain>
    </source>
</reference>
<evidence type="ECO:0000256" key="1">
    <source>
        <dbReference type="SAM" id="MobiDB-lite"/>
    </source>
</evidence>
<name>A0A1Z4JGL2_LEPBY</name>
<dbReference type="Pfam" id="PF13148">
    <property type="entry name" value="DUF3987"/>
    <property type="match status" value="1"/>
</dbReference>
<sequence>MSKKNSSKITQLAPVPCSPEDPCKVCGGVHHPCYTRGEELWCAYIESEEDVQRFTPEGYEFFGTVPGSGQAVFVPIKIADQRKQQIEHTPGEKIEPSTLKETIEELVQASLPKSELEIKIPLVAKRFQYFTNDVWRLYHTKEQEIEEAETRSDRVTEINQLLKIGNYELKLSKYLRPSLATPLEKIATYLGSNTAAMLTTLLPVAGSLLKTGTQLELIRATEFYALPILYTGIVAESGSSKSPTQKTILKPLFRMQAQAEEDHAYALQDWEAENKRARNSDETPPEKPAVHEYYTTDATREAIVLIQSQQPDRGFLGWFDELSALIGGQNQYRNGKGADKEAILSGRDGTGIKMNRASGKRAFVQSSAFSITGSTQPDTLRKMIGDFSDPTGQWARFLWTVLPIKPARFPEDETSYDISDFLHGVYVRLESFEPKTYRMSTEARSLYARWYNELDDLRLTQPQQGLRAVYAKMKGDTGTLALLLHCINSAVDSGRQPSEEISLETMKAAISLAKFYIGQVKLIHAEGGNESGELEQSYTKLIRLSERKGWIKARDAQNLCREFRKLSPDTVRSHFRELEAMGLGSTRGTGRQLEWQASTYASEEFPDIDSTLPTASRNGPDLRQYTPDVVTSVDGQSIENSEFAPNRQNGHSSNGLTSNGHLNGNGKKSETTTTTLKPQINGKPLLAADTDRLDLSTEADTFSQQAWENGDNGRG</sequence>
<dbReference type="AlphaFoldDB" id="A0A1Z4JGL2"/>
<gene>
    <name evidence="2" type="ORF">NIES2135_27210</name>
</gene>
<feature type="region of interest" description="Disordered" evidence="1">
    <location>
        <begin position="604"/>
        <end position="627"/>
    </location>
</feature>
<feature type="region of interest" description="Disordered" evidence="1">
    <location>
        <begin position="639"/>
        <end position="715"/>
    </location>
</feature>
<keyword evidence="3" id="KW-1185">Reference proteome</keyword>
<organism evidence="2 3">
    <name type="scientific">Leptolyngbya boryana NIES-2135</name>
    <dbReference type="NCBI Taxonomy" id="1973484"/>
    <lineage>
        <taxon>Bacteria</taxon>
        <taxon>Bacillati</taxon>
        <taxon>Cyanobacteriota</taxon>
        <taxon>Cyanophyceae</taxon>
        <taxon>Leptolyngbyales</taxon>
        <taxon>Leptolyngbyaceae</taxon>
        <taxon>Leptolyngbya group</taxon>
        <taxon>Leptolyngbya</taxon>
    </lineage>
</organism>
<evidence type="ECO:0000313" key="3">
    <source>
        <dbReference type="Proteomes" id="UP000217895"/>
    </source>
</evidence>
<feature type="compositionally biased region" description="Polar residues" evidence="1">
    <location>
        <begin position="646"/>
        <end position="662"/>
    </location>
</feature>
<protein>
    <submittedName>
        <fullName evidence="2">Bifunctional DNA primase/polymerase</fullName>
    </submittedName>
</protein>
<evidence type="ECO:0000313" key="2">
    <source>
        <dbReference type="EMBL" id="BAY55896.1"/>
    </source>
</evidence>
<accession>A0A1Z4JGL2</accession>